<dbReference type="RefSeq" id="WP_242937039.1">
    <property type="nucleotide sequence ID" value="NZ_CP094326.1"/>
</dbReference>
<reference evidence="1 2" key="1">
    <citation type="journal article" date="2018" name="Int. J. Syst. Evol. Microbiol.">
        <title>Zhouia spongiae sp. nov., isolated from a marine sponge.</title>
        <authorList>
            <person name="Zhuang L."/>
            <person name="Lin B."/>
            <person name="Qin F."/>
            <person name="Luo L."/>
        </authorList>
    </citation>
    <scope>NUCLEOTIDE SEQUENCE [LARGE SCALE GENOMIC DNA]</scope>
    <source>
        <strain evidence="1 2">HN-Y44</strain>
    </source>
</reference>
<sequence>MVKKLVFDFGEVAIYNNYAVGIMNEGEIFKRDQVLTLYQYSLEAFGKKPFGYISNRVNSYSLDPQAYEVTKIAPNLVAIAIVIQNPAQKMSAAVEKMFFNKPFKLFDSLEKATVWMERQLANHSTSYQSA</sequence>
<proteinExistence type="predicted"/>
<gene>
    <name evidence="1" type="ORF">MQE36_16335</name>
</gene>
<dbReference type="Proteomes" id="UP000829476">
    <property type="component" value="Chromosome"/>
</dbReference>
<organism evidence="1 2">
    <name type="scientific">Zhouia spongiae</name>
    <dbReference type="NCBI Taxonomy" id="2202721"/>
    <lineage>
        <taxon>Bacteria</taxon>
        <taxon>Pseudomonadati</taxon>
        <taxon>Bacteroidota</taxon>
        <taxon>Flavobacteriia</taxon>
        <taxon>Flavobacteriales</taxon>
        <taxon>Flavobacteriaceae</taxon>
        <taxon>Zhouia</taxon>
    </lineage>
</organism>
<evidence type="ECO:0008006" key="3">
    <source>
        <dbReference type="Google" id="ProtNLM"/>
    </source>
</evidence>
<name>A0ABY3YLQ8_9FLAO</name>
<evidence type="ECO:0000313" key="1">
    <source>
        <dbReference type="EMBL" id="UNY98633.1"/>
    </source>
</evidence>
<dbReference type="EMBL" id="CP094326">
    <property type="protein sequence ID" value="UNY98633.1"/>
    <property type="molecule type" value="Genomic_DNA"/>
</dbReference>
<keyword evidence="2" id="KW-1185">Reference proteome</keyword>
<protein>
    <recommendedName>
        <fullName evidence="3">STAS/SEC14 domain-containing protein</fullName>
    </recommendedName>
</protein>
<accession>A0ABY3YLQ8</accession>
<evidence type="ECO:0000313" key="2">
    <source>
        <dbReference type="Proteomes" id="UP000829476"/>
    </source>
</evidence>